<name>A0A939FYQ7_9HYPH</name>
<dbReference type="RefSeq" id="WP_207257248.1">
    <property type="nucleotide sequence ID" value="NZ_JAFMPP010000005.1"/>
</dbReference>
<dbReference type="Pfam" id="PF00534">
    <property type="entry name" value="Glycos_transf_1"/>
    <property type="match status" value="1"/>
</dbReference>
<organism evidence="2 3">
    <name type="scientific">Jiella flava</name>
    <dbReference type="NCBI Taxonomy" id="2816857"/>
    <lineage>
        <taxon>Bacteria</taxon>
        <taxon>Pseudomonadati</taxon>
        <taxon>Pseudomonadota</taxon>
        <taxon>Alphaproteobacteria</taxon>
        <taxon>Hyphomicrobiales</taxon>
        <taxon>Aurantimonadaceae</taxon>
        <taxon>Jiella</taxon>
    </lineage>
</organism>
<keyword evidence="3" id="KW-1185">Reference proteome</keyword>
<dbReference type="Proteomes" id="UP000664122">
    <property type="component" value="Unassembled WGS sequence"/>
</dbReference>
<sequence>MARVLVAAYACNPLRGSEEAVGWNFVRSIAADHETTVITAAFHRPDIEAVCGRCPNPRFVFVEHQPWHYAPTTLWKRIEGSIAKPIMNLAYAAWQRDAFHLARTLAQRERFDLVHQLTYVGFRFPGHLWRLGLPFVWGPIGGLENTPWRLLPAMGVGGAIYHAGRNLVNSAQRRWLSSPRRAAAVAGPGLIAATGGIARELKQLYGVDSTIVSEVVAPLALSPEQPRRRNGNEALRLVWSGQHLPGKALNLLLEALARLYSSRRFELHVLGDGPRNAAWRRRAAELSLADRCIWHGMVPRARALDIMREAHVLVITSLKDLTSTVLLEGLALGLPVVCPDHCGFVEVVTPNCGIKVPTDTPANLIRGLAAALRDLESDEGLRRRLADGALERARAFGPEGNRRRLTSVYDAVLNGRECA</sequence>
<evidence type="ECO:0000259" key="1">
    <source>
        <dbReference type="Pfam" id="PF00534"/>
    </source>
</evidence>
<comment type="caution">
    <text evidence="2">The sequence shown here is derived from an EMBL/GenBank/DDBJ whole genome shotgun (WGS) entry which is preliminary data.</text>
</comment>
<evidence type="ECO:0000313" key="2">
    <source>
        <dbReference type="EMBL" id="MBO0662458.1"/>
    </source>
</evidence>
<dbReference type="GO" id="GO:0016757">
    <property type="term" value="F:glycosyltransferase activity"/>
    <property type="evidence" value="ECO:0007669"/>
    <property type="project" value="InterPro"/>
</dbReference>
<evidence type="ECO:0000313" key="3">
    <source>
        <dbReference type="Proteomes" id="UP000664122"/>
    </source>
</evidence>
<dbReference type="PANTHER" id="PTHR12526:SF636">
    <property type="entry name" value="BLL3647 PROTEIN"/>
    <property type="match status" value="1"/>
</dbReference>
<accession>A0A939FYQ7</accession>
<dbReference type="InterPro" id="IPR001296">
    <property type="entry name" value="Glyco_trans_1"/>
</dbReference>
<reference evidence="2" key="1">
    <citation type="submission" date="2021-03" db="EMBL/GenBank/DDBJ databases">
        <title>Whole genome sequence of Jiella sp. CQZ9-1.</title>
        <authorList>
            <person name="Tuo L."/>
        </authorList>
    </citation>
    <scope>NUCLEOTIDE SEQUENCE</scope>
    <source>
        <strain evidence="2">CQZ9-1</strain>
    </source>
</reference>
<dbReference type="CDD" id="cd03801">
    <property type="entry name" value="GT4_PimA-like"/>
    <property type="match status" value="1"/>
</dbReference>
<dbReference type="AlphaFoldDB" id="A0A939FYQ7"/>
<dbReference type="PANTHER" id="PTHR12526">
    <property type="entry name" value="GLYCOSYLTRANSFERASE"/>
    <property type="match status" value="1"/>
</dbReference>
<dbReference type="EMBL" id="JAFMPP010000005">
    <property type="protein sequence ID" value="MBO0662458.1"/>
    <property type="molecule type" value="Genomic_DNA"/>
</dbReference>
<dbReference type="SUPFAM" id="SSF53756">
    <property type="entry name" value="UDP-Glycosyltransferase/glycogen phosphorylase"/>
    <property type="match status" value="1"/>
</dbReference>
<protein>
    <submittedName>
        <fullName evidence="2">Glycosyltransferase family 4 protein</fullName>
    </submittedName>
</protein>
<proteinExistence type="predicted"/>
<gene>
    <name evidence="2" type="ORF">J1C48_07720</name>
</gene>
<feature type="domain" description="Glycosyl transferase family 1" evidence="1">
    <location>
        <begin position="237"/>
        <end position="387"/>
    </location>
</feature>
<dbReference type="Gene3D" id="3.40.50.2000">
    <property type="entry name" value="Glycogen Phosphorylase B"/>
    <property type="match status" value="2"/>
</dbReference>